<dbReference type="RefSeq" id="YP_010788624.1">
    <property type="nucleotide sequence ID" value="NC_075367.1"/>
</dbReference>
<evidence type="ECO:0000313" key="1">
    <source>
        <dbReference type="EMBL" id="AZL89135.1"/>
    </source>
</evidence>
<accession>A0A3Q8U7Q1</accession>
<dbReference type="KEGG" id="vg:80525919"/>
<dbReference type="GeneID" id="80525919"/>
<sequence length="241" mass="28767">MNKDPEYFLQKARHFYNKAKNNITNEIDSDDEFLENNLEIYSENDSKNNLEIDSENDSEIDYSDEYSDEYPEFFSDNKIMSNINPIYNTVTDDNNVDYEEINSDEVDNEEVIDTESESEYEYIKLEPINIENLIDEKLKKIPKIKSRYTRFYDPVSRHYFGIDKIFDNKTSGIRPENKTTKTWYPENPLSYNYTRDPKTGKIYRTVKTYDDKGNYANKFKEVKRRNIKKPGTTYVVPMYKS</sequence>
<name>A0A3Q8U7Q1_9VIRU</name>
<proteinExistence type="predicted"/>
<protein>
    <submittedName>
        <fullName evidence="1">Uncharacterized protein</fullName>
    </submittedName>
</protein>
<dbReference type="EMBL" id="MH046811">
    <property type="protein sequence ID" value="AZL89135.1"/>
    <property type="molecule type" value="Genomic_DNA"/>
</dbReference>
<organism evidence="1">
    <name type="scientific">Megavirus baoshan</name>
    <dbReference type="NCBI Taxonomy" id="2496520"/>
    <lineage>
        <taxon>Viruses</taxon>
        <taxon>Varidnaviria</taxon>
        <taxon>Bamfordvirae</taxon>
        <taxon>Nucleocytoviricota</taxon>
        <taxon>Megaviricetes</taxon>
        <taxon>Imitervirales</taxon>
        <taxon>Mimiviridae</taxon>
        <taxon>Megamimivirinae</taxon>
        <taxon>Megavirus</taxon>
        <taxon>Megavirus baoshanense</taxon>
    </lineage>
</organism>
<reference evidence="1" key="1">
    <citation type="submission" date="2018-03" db="EMBL/GenBank/DDBJ databases">
        <title>Draft genome sequences of Megaviruse, new member of the family Mimiviridae isolated from water in Shanghai, China.</title>
        <authorList>
            <person name="Xia Y."/>
        </authorList>
    </citation>
    <scope>NUCLEOTIDE SEQUENCE</scope>
    <source>
        <strain evidence="1">SH</strain>
    </source>
</reference>